<dbReference type="PANTHER" id="PTHR21366:SF14">
    <property type="entry name" value="GLYOXALASE DOMAIN-CONTAINING PROTEIN 5"/>
    <property type="match status" value="1"/>
</dbReference>
<name>A0A8J7K7A3_9GAMM</name>
<dbReference type="Pfam" id="PF00903">
    <property type="entry name" value="Glyoxalase"/>
    <property type="match status" value="1"/>
</dbReference>
<dbReference type="EMBL" id="JADEYS010000011">
    <property type="protein sequence ID" value="MBE9398036.1"/>
    <property type="molecule type" value="Genomic_DNA"/>
</dbReference>
<keyword evidence="3" id="KW-1185">Reference proteome</keyword>
<dbReference type="SUPFAM" id="SSF54593">
    <property type="entry name" value="Glyoxalase/Bleomycin resistance protein/Dihydroxybiphenyl dioxygenase"/>
    <property type="match status" value="1"/>
</dbReference>
<protein>
    <submittedName>
        <fullName evidence="2">VOC family protein</fullName>
    </submittedName>
</protein>
<evidence type="ECO:0000259" key="1">
    <source>
        <dbReference type="PROSITE" id="PS51819"/>
    </source>
</evidence>
<proteinExistence type="predicted"/>
<evidence type="ECO:0000313" key="3">
    <source>
        <dbReference type="Proteomes" id="UP000640333"/>
    </source>
</evidence>
<gene>
    <name evidence="2" type="ORF">IOQ59_12280</name>
</gene>
<accession>A0A8J7K7A3</accession>
<dbReference type="InterPro" id="IPR037523">
    <property type="entry name" value="VOC_core"/>
</dbReference>
<dbReference type="InterPro" id="IPR029068">
    <property type="entry name" value="Glyas_Bleomycin-R_OHBP_Dase"/>
</dbReference>
<dbReference type="Gene3D" id="3.10.180.10">
    <property type="entry name" value="2,3-Dihydroxybiphenyl 1,2-Dioxygenase, domain 1"/>
    <property type="match status" value="1"/>
</dbReference>
<sequence>MPQVPFEFVALDHVVLRVQDMDSALHFYSEILGCSEERRVPAIGLVQLRAGSSLIDLLPSDSPDLRSQNMDHFCLRITPFDPARIKKYLHAYAEGEIELRYGAQGMGRSLYISDPDGNIVELKEELSA</sequence>
<dbReference type="InterPro" id="IPR004360">
    <property type="entry name" value="Glyas_Fos-R_dOase_dom"/>
</dbReference>
<dbReference type="RefSeq" id="WP_193953670.1">
    <property type="nucleotide sequence ID" value="NZ_JADEYS010000011.1"/>
</dbReference>
<dbReference type="InterPro" id="IPR050383">
    <property type="entry name" value="GlyoxalaseI/FosfomycinResist"/>
</dbReference>
<evidence type="ECO:0000313" key="2">
    <source>
        <dbReference type="EMBL" id="MBE9398036.1"/>
    </source>
</evidence>
<dbReference type="Proteomes" id="UP000640333">
    <property type="component" value="Unassembled WGS sequence"/>
</dbReference>
<dbReference type="AlphaFoldDB" id="A0A8J7K7A3"/>
<feature type="domain" description="VOC" evidence="1">
    <location>
        <begin position="10"/>
        <end position="125"/>
    </location>
</feature>
<dbReference type="PROSITE" id="PS51819">
    <property type="entry name" value="VOC"/>
    <property type="match status" value="1"/>
</dbReference>
<reference evidence="2" key="1">
    <citation type="submission" date="2020-10" db="EMBL/GenBank/DDBJ databases">
        <title>Bacterium isolated from coastal waters sediment.</title>
        <authorList>
            <person name="Chen R.-J."/>
            <person name="Lu D.-C."/>
            <person name="Zhu K.-L."/>
            <person name="Du Z.-J."/>
        </authorList>
    </citation>
    <scope>NUCLEOTIDE SEQUENCE</scope>
    <source>
        <strain evidence="2">N1Y112</strain>
    </source>
</reference>
<comment type="caution">
    <text evidence="2">The sequence shown here is derived from an EMBL/GenBank/DDBJ whole genome shotgun (WGS) entry which is preliminary data.</text>
</comment>
<organism evidence="2 3">
    <name type="scientific">Pontibacterium sinense</name>
    <dbReference type="NCBI Taxonomy" id="2781979"/>
    <lineage>
        <taxon>Bacteria</taxon>
        <taxon>Pseudomonadati</taxon>
        <taxon>Pseudomonadota</taxon>
        <taxon>Gammaproteobacteria</taxon>
        <taxon>Oceanospirillales</taxon>
        <taxon>Oceanospirillaceae</taxon>
        <taxon>Pontibacterium</taxon>
    </lineage>
</organism>
<dbReference type="PANTHER" id="PTHR21366">
    <property type="entry name" value="GLYOXALASE FAMILY PROTEIN"/>
    <property type="match status" value="1"/>
</dbReference>